<gene>
    <name evidence="1" type="ORF">LCGC14_3046350</name>
</gene>
<name>A0A0F8WMY9_9ZZZZ</name>
<reference evidence="1" key="1">
    <citation type="journal article" date="2015" name="Nature">
        <title>Complex archaea that bridge the gap between prokaryotes and eukaryotes.</title>
        <authorList>
            <person name="Spang A."/>
            <person name="Saw J.H."/>
            <person name="Jorgensen S.L."/>
            <person name="Zaremba-Niedzwiedzka K."/>
            <person name="Martijn J."/>
            <person name="Lind A.E."/>
            <person name="van Eijk R."/>
            <person name="Schleper C."/>
            <person name="Guy L."/>
            <person name="Ettema T.J."/>
        </authorList>
    </citation>
    <scope>NUCLEOTIDE SEQUENCE</scope>
</reference>
<accession>A0A0F8WMY9</accession>
<comment type="caution">
    <text evidence="1">The sequence shown here is derived from an EMBL/GenBank/DDBJ whole genome shotgun (WGS) entry which is preliminary data.</text>
</comment>
<dbReference type="EMBL" id="LAZR01064078">
    <property type="protein sequence ID" value="KKK58247.1"/>
    <property type="molecule type" value="Genomic_DNA"/>
</dbReference>
<feature type="non-terminal residue" evidence="1">
    <location>
        <position position="240"/>
    </location>
</feature>
<proteinExistence type="predicted"/>
<protein>
    <submittedName>
        <fullName evidence="1">Uncharacterized protein</fullName>
    </submittedName>
</protein>
<organism evidence="1">
    <name type="scientific">marine sediment metagenome</name>
    <dbReference type="NCBI Taxonomy" id="412755"/>
    <lineage>
        <taxon>unclassified sequences</taxon>
        <taxon>metagenomes</taxon>
        <taxon>ecological metagenomes</taxon>
    </lineage>
</organism>
<dbReference type="AlphaFoldDB" id="A0A0F8WMY9"/>
<evidence type="ECO:0000313" key="1">
    <source>
        <dbReference type="EMBL" id="KKK58247.1"/>
    </source>
</evidence>
<sequence>MSEVGLIGFHELFPYPVPRAVLARLKPAYHTLFVARDNTSPEDVIRRVGIIHSISPDTQVIVRVWPDDDVTRLSRGLPDWVGMFSNYLHEDHILMVDNEPAVSVDGRLDQIVSSYIEIMDYAGELGVRICWGAWRPGEPADHDTEYERLLPLFRRDEYWFNRGVEFIYGPHAYFDPSFNWHNYFLNFRQQIFSFGVCDRHNVRRPTTVLTEYGFTRWRDDIGLVPEGYKSLGYSPQRYAE</sequence>